<dbReference type="Proteomes" id="UP000515465">
    <property type="component" value="Chromosome"/>
</dbReference>
<feature type="domain" description="HTH-like" evidence="1">
    <location>
        <begin position="2"/>
        <end position="69"/>
    </location>
</feature>
<dbReference type="AlphaFoldDB" id="A0A7G6T087"/>
<evidence type="ECO:0000313" key="3">
    <source>
        <dbReference type="Proteomes" id="UP000515465"/>
    </source>
</evidence>
<dbReference type="Pfam" id="PF24718">
    <property type="entry name" value="HTH_73"/>
    <property type="match status" value="1"/>
</dbReference>
<protein>
    <submittedName>
        <fullName evidence="2">Transcription factor</fullName>
    </submittedName>
</protein>
<dbReference type="InterPro" id="IPR056975">
    <property type="entry name" value="HTH_73"/>
</dbReference>
<accession>A0A7G6T087</accession>
<dbReference type="RefSeq" id="WP_183458950.1">
    <property type="nucleotide sequence ID" value="NZ_CP050296.1"/>
</dbReference>
<proteinExistence type="predicted"/>
<gene>
    <name evidence="2" type="ORF">HB778_29220</name>
</gene>
<sequence>MTADEALKKIKVAIETSPRNGYIAELHVQVIKYANVLEGVTGKEFCAAVGLTPAFGTEFAKMRKIAGRLIDAGLDVDRI</sequence>
<evidence type="ECO:0000313" key="2">
    <source>
        <dbReference type="EMBL" id="QND60169.1"/>
    </source>
</evidence>
<organism evidence="2 3">
    <name type="scientific">Mesorhizobium huakuii</name>
    <dbReference type="NCBI Taxonomy" id="28104"/>
    <lineage>
        <taxon>Bacteria</taxon>
        <taxon>Pseudomonadati</taxon>
        <taxon>Pseudomonadota</taxon>
        <taxon>Alphaproteobacteria</taxon>
        <taxon>Hyphomicrobiales</taxon>
        <taxon>Phyllobacteriaceae</taxon>
        <taxon>Mesorhizobium</taxon>
    </lineage>
</organism>
<reference evidence="3" key="1">
    <citation type="journal article" date="2020" name="Mol. Plant Microbe">
        <title>Rhizobial microsymbionts of the narrowly endemic Oxytropis species growing in Kamchatka are characterized by significant genetic diversity and possess a set of genes that are associated with T3SS and T6SS secretion systems and can affect the development of symbiosis.</title>
        <authorList>
            <person name="Safronova V."/>
            <person name="Guro P."/>
            <person name="Sazanova A."/>
            <person name="Kuznetsova I."/>
            <person name="Belimov A."/>
            <person name="Yakubov V."/>
            <person name="Chirak E."/>
            <person name="Afonin A."/>
            <person name="Gogolev Y."/>
            <person name="Andronov E."/>
            <person name="Tikhonovich I."/>
        </authorList>
    </citation>
    <scope>NUCLEOTIDE SEQUENCE [LARGE SCALE GENOMIC DNA]</scope>
    <source>
        <strain evidence="3">583</strain>
    </source>
</reference>
<dbReference type="EMBL" id="CP050296">
    <property type="protein sequence ID" value="QND60169.1"/>
    <property type="molecule type" value="Genomic_DNA"/>
</dbReference>
<evidence type="ECO:0000259" key="1">
    <source>
        <dbReference type="Pfam" id="PF24718"/>
    </source>
</evidence>
<name>A0A7G6T087_9HYPH</name>